<organism evidence="1 2">
    <name type="scientific">Cedecea davisae DSM 4568</name>
    <dbReference type="NCBI Taxonomy" id="566551"/>
    <lineage>
        <taxon>Bacteria</taxon>
        <taxon>Pseudomonadati</taxon>
        <taxon>Pseudomonadota</taxon>
        <taxon>Gammaproteobacteria</taxon>
        <taxon>Enterobacterales</taxon>
        <taxon>Enterobacteriaceae</taxon>
        <taxon>Cedecea</taxon>
    </lineage>
</organism>
<accession>S3JC21</accession>
<dbReference type="HOGENOM" id="CLU_3306745_0_0_6"/>
<evidence type="ECO:0000313" key="2">
    <source>
        <dbReference type="Proteomes" id="UP000014585"/>
    </source>
</evidence>
<dbReference type="EMBL" id="ATDT01000010">
    <property type="protein sequence ID" value="EPF17692.1"/>
    <property type="molecule type" value="Genomic_DNA"/>
</dbReference>
<dbReference type="STRING" id="566551.HMPREF0201_01672"/>
<name>S3JC21_9ENTR</name>
<protein>
    <submittedName>
        <fullName evidence="1">Uncharacterized protein</fullName>
    </submittedName>
</protein>
<sequence length="39" mass="4542">MRKKGAKTAGKSRRRSQFQHYILPLHNISCFRVAIQASR</sequence>
<comment type="caution">
    <text evidence="1">The sequence shown here is derived from an EMBL/GenBank/DDBJ whole genome shotgun (WGS) entry which is preliminary data.</text>
</comment>
<dbReference type="AlphaFoldDB" id="S3JC21"/>
<evidence type="ECO:0000313" key="1">
    <source>
        <dbReference type="EMBL" id="EPF17692.1"/>
    </source>
</evidence>
<proteinExistence type="predicted"/>
<dbReference type="Proteomes" id="UP000014585">
    <property type="component" value="Unassembled WGS sequence"/>
</dbReference>
<gene>
    <name evidence="1" type="ORF">HMPREF0201_01672</name>
</gene>
<reference evidence="1 2" key="1">
    <citation type="submission" date="2013-04" db="EMBL/GenBank/DDBJ databases">
        <authorList>
            <person name="Weinstock G."/>
            <person name="Sodergren E."/>
            <person name="Lobos E.A."/>
            <person name="Fulton L."/>
            <person name="Fulton R."/>
            <person name="Courtney L."/>
            <person name="Fronick C."/>
            <person name="O'Laughlin M."/>
            <person name="Godfrey J."/>
            <person name="Wilson R.M."/>
            <person name="Miner T."/>
            <person name="Farmer C."/>
            <person name="Delehaunty K."/>
            <person name="Cordes M."/>
            <person name="Minx P."/>
            <person name="Tomlinson C."/>
            <person name="Chen J."/>
            <person name="Wollam A."/>
            <person name="Pepin K.H."/>
            <person name="Palsikar V.B."/>
            <person name="Zhang X."/>
            <person name="Suruliraj S."/>
            <person name="Perna N.T."/>
            <person name="Plunkett G."/>
            <person name="Warren W."/>
            <person name="Mitreva M."/>
            <person name="Mardis E.R."/>
            <person name="Wilson R.K."/>
        </authorList>
    </citation>
    <scope>NUCLEOTIDE SEQUENCE [LARGE SCALE GENOMIC DNA]</scope>
    <source>
        <strain evidence="1 2">DSM 4568</strain>
    </source>
</reference>